<evidence type="ECO:0000256" key="2">
    <source>
        <dbReference type="ARBA" id="ARBA00009773"/>
    </source>
</evidence>
<dbReference type="PANTHER" id="PTHR21716">
    <property type="entry name" value="TRANSMEMBRANE PROTEIN"/>
    <property type="match status" value="1"/>
</dbReference>
<dbReference type="RefSeq" id="WP_130107159.1">
    <property type="nucleotide sequence ID" value="NZ_CP025781.1"/>
</dbReference>
<feature type="transmembrane region" description="Helical" evidence="6">
    <location>
        <begin position="35"/>
        <end position="52"/>
    </location>
</feature>
<feature type="transmembrane region" description="Helical" evidence="6">
    <location>
        <begin position="268"/>
        <end position="292"/>
    </location>
</feature>
<dbReference type="Pfam" id="PF01594">
    <property type="entry name" value="AI-2E_transport"/>
    <property type="match status" value="1"/>
</dbReference>
<dbReference type="GO" id="GO:0016020">
    <property type="term" value="C:membrane"/>
    <property type="evidence" value="ECO:0007669"/>
    <property type="project" value="UniProtKB-SubCell"/>
</dbReference>
<comment type="subcellular location">
    <subcellularLocation>
        <location evidence="1">Membrane</location>
        <topology evidence="1">Multi-pass membrane protein</topology>
    </subcellularLocation>
</comment>
<protein>
    <submittedName>
        <fullName evidence="7">AI-2E family transporter</fullName>
    </submittedName>
</protein>
<dbReference type="InterPro" id="IPR002549">
    <property type="entry name" value="AI-2E-like"/>
</dbReference>
<proteinExistence type="inferred from homology"/>
<feature type="transmembrane region" description="Helical" evidence="6">
    <location>
        <begin position="64"/>
        <end position="86"/>
    </location>
</feature>
<dbReference type="AlphaFoldDB" id="A0A7G3GB57"/>
<evidence type="ECO:0000256" key="3">
    <source>
        <dbReference type="ARBA" id="ARBA00022692"/>
    </source>
</evidence>
<gene>
    <name evidence="7" type="ORF">C1H71_14560</name>
</gene>
<feature type="transmembrane region" description="Helical" evidence="6">
    <location>
        <begin position="242"/>
        <end position="262"/>
    </location>
</feature>
<dbReference type="KEGG" id="ifl:C1H71_14560"/>
<dbReference type="PANTHER" id="PTHR21716:SF61">
    <property type="entry name" value="BLR8064 PROTEIN"/>
    <property type="match status" value="1"/>
</dbReference>
<evidence type="ECO:0000256" key="5">
    <source>
        <dbReference type="ARBA" id="ARBA00023136"/>
    </source>
</evidence>
<name>A0A7G3GB57_9NEIS</name>
<organism evidence="7 8">
    <name type="scientific">Iodobacter fluviatilis</name>
    <dbReference type="NCBI Taxonomy" id="537"/>
    <lineage>
        <taxon>Bacteria</taxon>
        <taxon>Pseudomonadati</taxon>
        <taxon>Pseudomonadota</taxon>
        <taxon>Betaproteobacteria</taxon>
        <taxon>Neisseriales</taxon>
        <taxon>Chitinibacteraceae</taxon>
        <taxon>Iodobacter</taxon>
    </lineage>
</organism>
<evidence type="ECO:0000313" key="7">
    <source>
        <dbReference type="EMBL" id="QBC44627.1"/>
    </source>
</evidence>
<evidence type="ECO:0000256" key="4">
    <source>
        <dbReference type="ARBA" id="ARBA00022989"/>
    </source>
</evidence>
<feature type="transmembrane region" description="Helical" evidence="6">
    <location>
        <begin position="152"/>
        <end position="178"/>
    </location>
</feature>
<evidence type="ECO:0000313" key="8">
    <source>
        <dbReference type="Proteomes" id="UP000515917"/>
    </source>
</evidence>
<dbReference type="EMBL" id="CP025781">
    <property type="protein sequence ID" value="QBC44627.1"/>
    <property type="molecule type" value="Genomic_DNA"/>
</dbReference>
<feature type="transmembrane region" description="Helical" evidence="6">
    <location>
        <begin position="215"/>
        <end position="235"/>
    </location>
</feature>
<evidence type="ECO:0000256" key="6">
    <source>
        <dbReference type="SAM" id="Phobius"/>
    </source>
</evidence>
<feature type="transmembrane region" description="Helical" evidence="6">
    <location>
        <begin position="323"/>
        <end position="342"/>
    </location>
</feature>
<keyword evidence="8" id="KW-1185">Reference proteome</keyword>
<sequence length="351" mass="37928">MREFTSSPVIRRLLLGAFLTALALAVTVVLSPFLVPMLWAAILAFASWPLYLRVNLLVGGRSLLAASVLTFLMSALVVLPLAWLVFLLRTESGQLLHTISVEMAAGRLRPPVMIGHLPFIGQELLAWLNNMLADPTQFQQQLKMHFSRLNHYLPVLLGGLGKNVLKLVLALFTLFFVYLHGQSVARQVRIIFLSLLGARADAYLDAVALTTRAVVYGIVLTALIQGLVAGLGYWVAGLSAPIALAAVTVVLAMIPFGTPVVWGAASVYLFFTGNELAALGLFLWGVLVVSWVDNIVRPLVLSGVVDIPFVLALFGVLGGLAAFGLVGLFIGPVILAVALVVWREWLEDERA</sequence>
<comment type="similarity">
    <text evidence="2">Belongs to the autoinducer-2 exporter (AI-2E) (TC 2.A.86) family.</text>
</comment>
<accession>A0A7G3GB57</accession>
<reference evidence="7 8" key="1">
    <citation type="submission" date="2018-01" db="EMBL/GenBank/DDBJ databases">
        <title>Genome sequence of Iodobacter sp. strain PCH194 isolated from Indian Trans-Himalaya.</title>
        <authorList>
            <person name="Kumar V."/>
            <person name="Thakur V."/>
            <person name="Kumar S."/>
            <person name="Singh D."/>
        </authorList>
    </citation>
    <scope>NUCLEOTIDE SEQUENCE [LARGE SCALE GENOMIC DNA]</scope>
    <source>
        <strain evidence="7 8">PCH194</strain>
    </source>
</reference>
<evidence type="ECO:0000256" key="1">
    <source>
        <dbReference type="ARBA" id="ARBA00004141"/>
    </source>
</evidence>
<keyword evidence="3 6" id="KW-0812">Transmembrane</keyword>
<keyword evidence="5 6" id="KW-0472">Membrane</keyword>
<keyword evidence="4 6" id="KW-1133">Transmembrane helix</keyword>
<dbReference type="Proteomes" id="UP000515917">
    <property type="component" value="Chromosome"/>
</dbReference>